<gene>
    <name evidence="5" type="ORF">GCM10011518_06630</name>
</gene>
<reference evidence="6" key="1">
    <citation type="journal article" date="2019" name="Int. J. Syst. Evol. Microbiol.">
        <title>The Global Catalogue of Microorganisms (GCM) 10K type strain sequencing project: providing services to taxonomists for standard genome sequencing and annotation.</title>
        <authorList>
            <consortium name="The Broad Institute Genomics Platform"/>
            <consortium name="The Broad Institute Genome Sequencing Center for Infectious Disease"/>
            <person name="Wu L."/>
            <person name="Ma J."/>
        </authorList>
    </citation>
    <scope>NUCLEOTIDE SEQUENCE [LARGE SCALE GENOMIC DNA]</scope>
    <source>
        <strain evidence="6">CGMCC 1.16060</strain>
    </source>
</reference>
<keyword evidence="3" id="KW-0804">Transcription</keyword>
<name>A0ABQ1TPH3_9FLAO</name>
<feature type="domain" description="HTH araC/xylS-type" evidence="4">
    <location>
        <begin position="228"/>
        <end position="326"/>
    </location>
</feature>
<evidence type="ECO:0000259" key="4">
    <source>
        <dbReference type="PROSITE" id="PS01124"/>
    </source>
</evidence>
<dbReference type="EMBL" id="BMKP01000001">
    <property type="protein sequence ID" value="GGE99874.1"/>
    <property type="molecule type" value="Genomic_DNA"/>
</dbReference>
<evidence type="ECO:0000313" key="5">
    <source>
        <dbReference type="EMBL" id="GGE99874.1"/>
    </source>
</evidence>
<dbReference type="PANTHER" id="PTHR47893:SF1">
    <property type="entry name" value="REGULATORY PROTEIN PCHR"/>
    <property type="match status" value="1"/>
</dbReference>
<keyword evidence="1" id="KW-0805">Transcription regulation</keyword>
<dbReference type="InterPro" id="IPR018060">
    <property type="entry name" value="HTH_AraC"/>
</dbReference>
<dbReference type="SMART" id="SM00342">
    <property type="entry name" value="HTH_ARAC"/>
    <property type="match status" value="1"/>
</dbReference>
<proteinExistence type="predicted"/>
<dbReference type="Gene3D" id="1.10.10.60">
    <property type="entry name" value="Homeodomain-like"/>
    <property type="match status" value="1"/>
</dbReference>
<dbReference type="InterPro" id="IPR053142">
    <property type="entry name" value="PchR_regulatory_protein"/>
</dbReference>
<dbReference type="PRINTS" id="PR00032">
    <property type="entry name" value="HTHARAC"/>
</dbReference>
<evidence type="ECO:0000256" key="2">
    <source>
        <dbReference type="ARBA" id="ARBA00023125"/>
    </source>
</evidence>
<dbReference type="Proteomes" id="UP000655016">
    <property type="component" value="Unassembled WGS sequence"/>
</dbReference>
<keyword evidence="2" id="KW-0238">DNA-binding</keyword>
<accession>A0ABQ1TPH3</accession>
<dbReference type="PROSITE" id="PS01124">
    <property type="entry name" value="HTH_ARAC_FAMILY_2"/>
    <property type="match status" value="1"/>
</dbReference>
<protein>
    <recommendedName>
        <fullName evidence="4">HTH araC/xylS-type domain-containing protein</fullName>
    </recommendedName>
</protein>
<comment type="caution">
    <text evidence="5">The sequence shown here is derived from an EMBL/GenBank/DDBJ whole genome shotgun (WGS) entry which is preliminary data.</text>
</comment>
<sequence>MNFKSTILGHEEPFINIKNGSYNQKNHFAEEKVSIKKEDLGEITSNNLITEDILIIDIQMHFSTPQTIRTEMVGESVVLNFICCNNVEADIDEVESEKYTTENTHNILYTSKLNASFKIPELEEINYLSIILSPDFYSKLINENWDLHQKFSKNILQKKSGYLTPKYVPFNSEIQWAIHEIKNCKYSGSMKKMYLEAKIKELLIFQLESLKETQNKALIDEKDFKKLLEAKKILEKNFTNAPTLVELSRLISLNEFKLKKGFKACFATTIKSYVVKLRMEHAKKLFKDKASNVGEVAYKCGYKDVSHFSAAFKLFYGFTPISFRKNYFNIKISLLCWEFFDIISLEFFII</sequence>
<keyword evidence="6" id="KW-1185">Reference proteome</keyword>
<dbReference type="SUPFAM" id="SSF46689">
    <property type="entry name" value="Homeodomain-like"/>
    <property type="match status" value="1"/>
</dbReference>
<evidence type="ECO:0000256" key="1">
    <source>
        <dbReference type="ARBA" id="ARBA00023015"/>
    </source>
</evidence>
<organism evidence="5 6">
    <name type="scientific">Flavobacterium limi</name>
    <dbReference type="NCBI Taxonomy" id="2045105"/>
    <lineage>
        <taxon>Bacteria</taxon>
        <taxon>Pseudomonadati</taxon>
        <taxon>Bacteroidota</taxon>
        <taxon>Flavobacteriia</taxon>
        <taxon>Flavobacteriales</taxon>
        <taxon>Flavobacteriaceae</taxon>
        <taxon>Flavobacterium</taxon>
    </lineage>
</organism>
<evidence type="ECO:0000313" key="6">
    <source>
        <dbReference type="Proteomes" id="UP000655016"/>
    </source>
</evidence>
<evidence type="ECO:0000256" key="3">
    <source>
        <dbReference type="ARBA" id="ARBA00023163"/>
    </source>
</evidence>
<dbReference type="InterPro" id="IPR009057">
    <property type="entry name" value="Homeodomain-like_sf"/>
</dbReference>
<dbReference type="RefSeq" id="WP_163391977.1">
    <property type="nucleotide sequence ID" value="NZ_BMKP01000001.1"/>
</dbReference>
<dbReference type="InterPro" id="IPR020449">
    <property type="entry name" value="Tscrpt_reg_AraC-type_HTH"/>
</dbReference>
<dbReference type="Pfam" id="PF12833">
    <property type="entry name" value="HTH_18"/>
    <property type="match status" value="1"/>
</dbReference>
<dbReference type="PANTHER" id="PTHR47893">
    <property type="entry name" value="REGULATORY PROTEIN PCHR"/>
    <property type="match status" value="1"/>
</dbReference>